<dbReference type="SUPFAM" id="SSF81665">
    <property type="entry name" value="Calcium ATPase, transmembrane domain M"/>
    <property type="match status" value="1"/>
</dbReference>
<evidence type="ECO:0000313" key="18">
    <source>
        <dbReference type="Proteomes" id="UP000469385"/>
    </source>
</evidence>
<dbReference type="GO" id="GO:0005886">
    <property type="term" value="C:plasma membrane"/>
    <property type="evidence" value="ECO:0007669"/>
    <property type="project" value="UniProtKB-SubCell"/>
</dbReference>
<dbReference type="NCBIfam" id="TIGR01525">
    <property type="entry name" value="ATPase-IB_hvy"/>
    <property type="match status" value="1"/>
</dbReference>
<keyword evidence="17" id="KW-0378">Hydrolase</keyword>
<dbReference type="PROSITE" id="PS01229">
    <property type="entry name" value="COF_2"/>
    <property type="match status" value="1"/>
</dbReference>
<dbReference type="CDD" id="cd00371">
    <property type="entry name" value="HMA"/>
    <property type="match status" value="1"/>
</dbReference>
<dbReference type="PROSITE" id="PS50846">
    <property type="entry name" value="HMA_2"/>
    <property type="match status" value="1"/>
</dbReference>
<evidence type="ECO:0000256" key="3">
    <source>
        <dbReference type="ARBA" id="ARBA00022448"/>
    </source>
</evidence>
<feature type="transmembrane region" description="Helical" evidence="15">
    <location>
        <begin position="707"/>
        <end position="726"/>
    </location>
</feature>
<dbReference type="PANTHER" id="PTHR43520:SF5">
    <property type="entry name" value="CATION-TRANSPORTING P-TYPE ATPASE-RELATED"/>
    <property type="match status" value="1"/>
</dbReference>
<evidence type="ECO:0000256" key="10">
    <source>
        <dbReference type="ARBA" id="ARBA00022842"/>
    </source>
</evidence>
<dbReference type="GO" id="GO:0005524">
    <property type="term" value="F:ATP binding"/>
    <property type="evidence" value="ECO:0007669"/>
    <property type="project" value="UniProtKB-UniRule"/>
</dbReference>
<keyword evidence="4 15" id="KW-1003">Cell membrane</keyword>
<keyword evidence="9 15" id="KW-0067">ATP-binding</keyword>
<dbReference type="SUPFAM" id="SSF56784">
    <property type="entry name" value="HAD-like"/>
    <property type="match status" value="1"/>
</dbReference>
<keyword evidence="3" id="KW-0813">Transport</keyword>
<dbReference type="PANTHER" id="PTHR43520">
    <property type="entry name" value="ATP7, ISOFORM B"/>
    <property type="match status" value="1"/>
</dbReference>
<dbReference type="Gene3D" id="2.70.150.10">
    <property type="entry name" value="Calcium-transporting ATPase, cytoplasmic transduction domain A"/>
    <property type="match status" value="1"/>
</dbReference>
<comment type="subcellular location">
    <subcellularLocation>
        <location evidence="1">Cell membrane</location>
        <topology evidence="1">Multi-pass membrane protein</topology>
    </subcellularLocation>
</comment>
<proteinExistence type="inferred from homology"/>
<comment type="similarity">
    <text evidence="2 15">Belongs to the cation transport ATPase (P-type) (TC 3.A.3) family. Type IB subfamily.</text>
</comment>
<accession>A0A6N8IZY5</accession>
<dbReference type="GO" id="GO:0055070">
    <property type="term" value="P:copper ion homeostasis"/>
    <property type="evidence" value="ECO:0007669"/>
    <property type="project" value="TreeGrafter"/>
</dbReference>
<feature type="transmembrane region" description="Helical" evidence="15">
    <location>
        <begin position="379"/>
        <end position="399"/>
    </location>
</feature>
<feature type="transmembrane region" description="Helical" evidence="15">
    <location>
        <begin position="405"/>
        <end position="438"/>
    </location>
</feature>
<dbReference type="Pfam" id="PF00702">
    <property type="entry name" value="Hydrolase"/>
    <property type="match status" value="1"/>
</dbReference>
<dbReference type="GO" id="GO:0016887">
    <property type="term" value="F:ATP hydrolysis activity"/>
    <property type="evidence" value="ECO:0007669"/>
    <property type="project" value="InterPro"/>
</dbReference>
<dbReference type="Gene3D" id="3.30.70.100">
    <property type="match status" value="1"/>
</dbReference>
<dbReference type="InterPro" id="IPR006121">
    <property type="entry name" value="HMA_dom"/>
</dbReference>
<dbReference type="Pfam" id="PF00122">
    <property type="entry name" value="E1-E2_ATPase"/>
    <property type="match status" value="1"/>
</dbReference>
<dbReference type="InterPro" id="IPR027256">
    <property type="entry name" value="P-typ_ATPase_IB"/>
</dbReference>
<dbReference type="InterPro" id="IPR023299">
    <property type="entry name" value="ATPase_P-typ_cyto_dom_N"/>
</dbReference>
<evidence type="ECO:0000256" key="15">
    <source>
        <dbReference type="RuleBase" id="RU362081"/>
    </source>
</evidence>
<name>A0A6N8IZY5_9BURK</name>
<evidence type="ECO:0000256" key="13">
    <source>
        <dbReference type="ARBA" id="ARBA00023065"/>
    </source>
</evidence>
<evidence type="ECO:0000256" key="12">
    <source>
        <dbReference type="ARBA" id="ARBA00022989"/>
    </source>
</evidence>
<dbReference type="PROSITE" id="PS00154">
    <property type="entry name" value="ATPASE_E1_E2"/>
    <property type="match status" value="1"/>
</dbReference>
<dbReference type="InterPro" id="IPR008250">
    <property type="entry name" value="ATPase_P-typ_transduc_dom_A_sf"/>
</dbReference>
<evidence type="ECO:0000256" key="5">
    <source>
        <dbReference type="ARBA" id="ARBA00022553"/>
    </source>
</evidence>
<feature type="transmembrane region" description="Helical" evidence="15">
    <location>
        <begin position="226"/>
        <end position="244"/>
    </location>
</feature>
<evidence type="ECO:0000256" key="2">
    <source>
        <dbReference type="ARBA" id="ARBA00006024"/>
    </source>
</evidence>
<dbReference type="NCBIfam" id="TIGR01494">
    <property type="entry name" value="ATPase_P-type"/>
    <property type="match status" value="2"/>
</dbReference>
<dbReference type="SUPFAM" id="SSF81653">
    <property type="entry name" value="Calcium ATPase, transduction domain A"/>
    <property type="match status" value="1"/>
</dbReference>
<evidence type="ECO:0000256" key="6">
    <source>
        <dbReference type="ARBA" id="ARBA00022692"/>
    </source>
</evidence>
<evidence type="ECO:0000256" key="1">
    <source>
        <dbReference type="ARBA" id="ARBA00004651"/>
    </source>
</evidence>
<evidence type="ECO:0000256" key="9">
    <source>
        <dbReference type="ARBA" id="ARBA00022840"/>
    </source>
</evidence>
<keyword evidence="14 15" id="KW-0472">Membrane</keyword>
<reference evidence="17 18" key="1">
    <citation type="submission" date="2019-12" db="EMBL/GenBank/DDBJ databases">
        <authorList>
            <person name="Huq M.A."/>
        </authorList>
    </citation>
    <scope>NUCLEOTIDE SEQUENCE [LARGE SCALE GENOMIC DNA]</scope>
    <source>
        <strain evidence="17 18">MAH-25</strain>
    </source>
</reference>
<dbReference type="Gene3D" id="3.40.1110.10">
    <property type="entry name" value="Calcium-transporting ATPase, cytoplasmic domain N"/>
    <property type="match status" value="1"/>
</dbReference>
<dbReference type="RefSeq" id="WP_157399550.1">
    <property type="nucleotide sequence ID" value="NZ_WSEL01000009.1"/>
</dbReference>
<feature type="transmembrane region" description="Helical" evidence="15">
    <location>
        <begin position="194"/>
        <end position="214"/>
    </location>
</feature>
<dbReference type="InterPro" id="IPR036412">
    <property type="entry name" value="HAD-like_sf"/>
</dbReference>
<dbReference type="InterPro" id="IPR023298">
    <property type="entry name" value="ATPase_P-typ_TM_dom_sf"/>
</dbReference>
<evidence type="ECO:0000259" key="16">
    <source>
        <dbReference type="PROSITE" id="PS50846"/>
    </source>
</evidence>
<dbReference type="Gene3D" id="3.40.50.1000">
    <property type="entry name" value="HAD superfamily/HAD-like"/>
    <property type="match status" value="1"/>
</dbReference>
<feature type="domain" description="HMA" evidence="16">
    <location>
        <begin position="41"/>
        <end position="107"/>
    </location>
</feature>
<feature type="transmembrane region" description="Helical" evidence="15">
    <location>
        <begin position="125"/>
        <end position="144"/>
    </location>
</feature>
<evidence type="ECO:0000256" key="8">
    <source>
        <dbReference type="ARBA" id="ARBA00022741"/>
    </source>
</evidence>
<evidence type="ECO:0000256" key="11">
    <source>
        <dbReference type="ARBA" id="ARBA00022967"/>
    </source>
</evidence>
<dbReference type="NCBIfam" id="TIGR01512">
    <property type="entry name" value="ATPase-IB2_Cd"/>
    <property type="match status" value="1"/>
</dbReference>
<dbReference type="GO" id="GO:0005507">
    <property type="term" value="F:copper ion binding"/>
    <property type="evidence" value="ECO:0007669"/>
    <property type="project" value="TreeGrafter"/>
</dbReference>
<dbReference type="NCBIfam" id="TIGR01511">
    <property type="entry name" value="ATPase-IB1_Cu"/>
    <property type="match status" value="1"/>
</dbReference>
<dbReference type="SUPFAM" id="SSF55008">
    <property type="entry name" value="HMA, heavy metal-associated domain"/>
    <property type="match status" value="1"/>
</dbReference>
<dbReference type="GO" id="GO:0043682">
    <property type="term" value="F:P-type divalent copper transporter activity"/>
    <property type="evidence" value="ECO:0007669"/>
    <property type="project" value="TreeGrafter"/>
</dbReference>
<keyword evidence="12 15" id="KW-1133">Transmembrane helix</keyword>
<dbReference type="EMBL" id="WSEL01000009">
    <property type="protein sequence ID" value="MVQ31506.1"/>
    <property type="molecule type" value="Genomic_DNA"/>
</dbReference>
<dbReference type="InterPro" id="IPR018303">
    <property type="entry name" value="ATPase_P-typ_P_site"/>
</dbReference>
<keyword evidence="11" id="KW-1278">Translocase</keyword>
<dbReference type="Pfam" id="PF00403">
    <property type="entry name" value="HMA"/>
    <property type="match status" value="1"/>
</dbReference>
<gene>
    <name evidence="17" type="primary">cadA</name>
    <name evidence="17" type="ORF">GON04_18760</name>
</gene>
<dbReference type="InterPro" id="IPR036163">
    <property type="entry name" value="HMA_dom_sf"/>
</dbReference>
<dbReference type="InterPro" id="IPR023214">
    <property type="entry name" value="HAD_sf"/>
</dbReference>
<dbReference type="Proteomes" id="UP000469385">
    <property type="component" value="Unassembled WGS sequence"/>
</dbReference>
<dbReference type="AlphaFoldDB" id="A0A6N8IZY5"/>
<protein>
    <submittedName>
        <fullName evidence="17">Cadmium-translocating P-type ATPase</fullName>
        <ecNumber evidence="17">3.6.3.3</ecNumber>
    </submittedName>
</protein>
<keyword evidence="8 15" id="KW-0547">Nucleotide-binding</keyword>
<keyword evidence="13" id="KW-0406">Ion transport</keyword>
<comment type="caution">
    <text evidence="17">The sequence shown here is derived from an EMBL/GenBank/DDBJ whole genome shotgun (WGS) entry which is preliminary data.</text>
</comment>
<keyword evidence="18" id="KW-1185">Reference proteome</keyword>
<dbReference type="EC" id="3.6.3.3" evidence="17"/>
<evidence type="ECO:0000256" key="4">
    <source>
        <dbReference type="ARBA" id="ARBA00022475"/>
    </source>
</evidence>
<dbReference type="PRINTS" id="PR00119">
    <property type="entry name" value="CATATPASE"/>
</dbReference>
<dbReference type="InterPro" id="IPR059000">
    <property type="entry name" value="ATPase_P-type_domA"/>
</dbReference>
<keyword evidence="10" id="KW-0460">Magnesium</keyword>
<dbReference type="InterPro" id="IPR001757">
    <property type="entry name" value="P_typ_ATPase"/>
</dbReference>
<feature type="transmembrane region" description="Helical" evidence="15">
    <location>
        <begin position="164"/>
        <end position="182"/>
    </location>
</feature>
<keyword evidence="5" id="KW-0597">Phosphoprotein</keyword>
<organism evidence="17 18">
    <name type="scientific">Ramlibacter pinisoli</name>
    <dbReference type="NCBI Taxonomy" id="2682844"/>
    <lineage>
        <taxon>Bacteria</taxon>
        <taxon>Pseudomonadati</taxon>
        <taxon>Pseudomonadota</taxon>
        <taxon>Betaproteobacteria</taxon>
        <taxon>Burkholderiales</taxon>
        <taxon>Comamonadaceae</taxon>
        <taxon>Ramlibacter</taxon>
    </lineage>
</organism>
<evidence type="ECO:0000313" key="17">
    <source>
        <dbReference type="EMBL" id="MVQ31506.1"/>
    </source>
</evidence>
<evidence type="ECO:0000256" key="7">
    <source>
        <dbReference type="ARBA" id="ARBA00022723"/>
    </source>
</evidence>
<keyword evidence="7 15" id="KW-0479">Metal-binding</keyword>
<sequence>MGPASVSLPLPGSPAADWSALDEQPAWEEFSRPVRGRDGVWESYLAVEGMHCAACTLAVERALGSLPGVDAVQVNGSAATARVVWSPQLGRPSSWWQALERAGYRGLPAGDQLAAGVRRREQRVLLWRWLVAGFCMMQVMMYAYPSYIAGPGDITPDIQALLRWACWMLTLPVVLFSCRPFFASALRDLAHARIGMDVPVAIGILIAFGASTVATLDPGGPLGAEVWYDSVTMFVFFLLSGRLLERRLRDRTAGSLEALMRRLPARVERRRDDGSFEPVAVRRLRPGDVIRVLPGEAFPADGEVLEGRGQVDEALLTGESHPLPRGPGDAVIAGSHNLASSLLVRVQRVGDDTRYAAIVALMERAAVDKPRLAQLADRIAGPFLVAVLAAAALAGWWWWPSGAGHALGIAVAVLIVTCPCALSLATPAATLAAAGALARRGIVLRRLEALETAATVDTVVFDKTGTLTQDRIVVAAVHARPPLDRDSAVQAAAALARHSLHPASRALVAAAGAGGRAALDVQETAGQGLEGTVSLGGRAKRLRLGSAAWFGVPDNGAEGSHVVLADEHGWLAAFTLAEQLRDDAAGSIQALQRCGLRVQLLSGDKPAAVDRLAARAGIAWSRGGQSPADKLEVLALRQQQGHRVAMVGDGLNDGPVLARADLSFAMGSGAPLAQAKADVIVAGGQLTAVPQVLALARRTQRIVRQNLAWAAGYNAVCVPLALVGWMPPWAAGLGMACSSLLVVANAARLATMPDPAPGVVRAST</sequence>
<evidence type="ECO:0000256" key="14">
    <source>
        <dbReference type="ARBA" id="ARBA00023136"/>
    </source>
</evidence>
<keyword evidence="6 15" id="KW-0812">Transmembrane</keyword>